<dbReference type="PROSITE" id="PS50297">
    <property type="entry name" value="ANK_REP_REGION"/>
    <property type="match status" value="1"/>
</dbReference>
<organism evidence="4 5">
    <name type="scientific">Giardia intestinalis</name>
    <name type="common">Giardia lamblia</name>
    <dbReference type="NCBI Taxonomy" id="5741"/>
    <lineage>
        <taxon>Eukaryota</taxon>
        <taxon>Metamonada</taxon>
        <taxon>Diplomonadida</taxon>
        <taxon>Hexamitidae</taxon>
        <taxon>Giardiinae</taxon>
        <taxon>Giardia</taxon>
    </lineage>
</organism>
<sequence>MSVPSTATPNIPTFGLDELRECVGKTLRKDGSGTIYSLKGFPELIVKEVWLSKQPKKLREITKFELEAMTQFFHPGVLKYHQVIEDGDFFYVVMDRYDRDLQHFIADHKSVKKHIPRELMLSIMRQLADALAYLHEPTKMDSCGNSLPAIVHRDLKPANVLMSRDGERVVIADFGLCKDAQHDGNTLAGSPPYMAPETLLSNKTSCASDIWALGVIIYELATLKRPNFLEGKKPTRVFVGGWRPNLSAIEDEFIRSILKKIFVLDPTKRLTANELAEQFNAFNATIKDLKLQVRTLEITLNNANNKIQSLEKELNAKSLEIDSLKNIIALLNEDPKKQDMQVSATAQSSKSEPVILGTTASQSPSGCHIDFSWTPLMHAALIGDIETAKQHLSDKDKKNSDGETALIIAARAGHANIVELLDPTDKIGVTALMRAANRGDIEMVKLLVPLQKRKKTIKDIYISGLPIHKGTALMIAASCGHTELVRLLVEHEVGMRDSYGYTALMMAVRNSRTGCVKLLLEKEGGMQNSKGWTALIMAAEKGHPECVELLVKHEGSIQDNHGSTALMKAAENGYTNCVQLLVEKENRMKKKTGETALMVAAESNSPECIRLLLDKEACMQDENGWTALMRATRLNNLECAKLLTDKERNIKTTHKWSRFPSGRTALDIAKRMDHHKLVSFLTK</sequence>
<evidence type="ECO:0000313" key="4">
    <source>
        <dbReference type="EMBL" id="ESU42308.1"/>
    </source>
</evidence>
<keyword evidence="4" id="KW-0418">Kinase</keyword>
<dbReference type="SUPFAM" id="SSF56112">
    <property type="entry name" value="Protein kinase-like (PK-like)"/>
    <property type="match status" value="1"/>
</dbReference>
<dbReference type="VEuPathDB" id="GiardiaDB:GL50803_00137696"/>
<dbReference type="InterPro" id="IPR000719">
    <property type="entry name" value="Prot_kinase_dom"/>
</dbReference>
<keyword evidence="4" id="KW-0723">Serine/threonine-protein kinase</keyword>
<dbReference type="VEuPathDB" id="GiardiaDB:GL50581_1895"/>
<dbReference type="Pfam" id="PF00069">
    <property type="entry name" value="Pkinase"/>
    <property type="match status" value="1"/>
</dbReference>
<dbReference type="Proteomes" id="UP000018040">
    <property type="component" value="Unassembled WGS sequence"/>
</dbReference>
<accession>V6TTK0</accession>
<feature type="repeat" description="ANK" evidence="1">
    <location>
        <begin position="592"/>
        <end position="624"/>
    </location>
</feature>
<feature type="repeat" description="ANK" evidence="1">
    <location>
        <begin position="401"/>
        <end position="421"/>
    </location>
</feature>
<gene>
    <name evidence="4" type="ORF">GSB_153038</name>
</gene>
<dbReference type="InterPro" id="IPR011009">
    <property type="entry name" value="Kinase-like_dom_sf"/>
</dbReference>
<dbReference type="VEuPathDB" id="GiardiaDB:GL50581_2158"/>
<dbReference type="InterPro" id="IPR036770">
    <property type="entry name" value="Ankyrin_rpt-contain_sf"/>
</dbReference>
<keyword evidence="2" id="KW-0175">Coiled coil</keyword>
<feature type="coiled-coil region" evidence="2">
    <location>
        <begin position="272"/>
        <end position="334"/>
    </location>
</feature>
<dbReference type="Pfam" id="PF00023">
    <property type="entry name" value="Ank"/>
    <property type="match status" value="2"/>
</dbReference>
<keyword evidence="1" id="KW-0040">ANK repeat</keyword>
<name>V6TTK0_GIAIN</name>
<dbReference type="PANTHER" id="PTHR24184:SF11">
    <property type="entry name" value="ANKYRIN REPEAT AND SOCS BOX CONTAINING 3"/>
    <property type="match status" value="1"/>
</dbReference>
<keyword evidence="4" id="KW-0808">Transferase</keyword>
<evidence type="ECO:0000256" key="1">
    <source>
        <dbReference type="PROSITE-ProRule" id="PRU00023"/>
    </source>
</evidence>
<evidence type="ECO:0000313" key="5">
    <source>
        <dbReference type="Proteomes" id="UP000018040"/>
    </source>
</evidence>
<dbReference type="VEuPathDB" id="GiardiaDB:QR46_2007"/>
<dbReference type="GO" id="GO:0005524">
    <property type="term" value="F:ATP binding"/>
    <property type="evidence" value="ECO:0007669"/>
    <property type="project" value="InterPro"/>
</dbReference>
<evidence type="ECO:0000259" key="3">
    <source>
        <dbReference type="PROSITE" id="PS50011"/>
    </source>
</evidence>
<dbReference type="Gene3D" id="1.25.40.20">
    <property type="entry name" value="Ankyrin repeat-containing domain"/>
    <property type="match status" value="3"/>
</dbReference>
<dbReference type="Pfam" id="PF12796">
    <property type="entry name" value="Ank_2"/>
    <property type="match status" value="3"/>
</dbReference>
<dbReference type="InterPro" id="IPR002110">
    <property type="entry name" value="Ankyrin_rpt"/>
</dbReference>
<comment type="caution">
    <text evidence="4">The sequence shown here is derived from an EMBL/GenBank/DDBJ whole genome shotgun (WGS) entry which is preliminary data.</text>
</comment>
<reference evidence="4 5" key="2">
    <citation type="journal article" date="2013" name="Genome Biol. Evol.">
        <title>Genome sequencing of Giardia lamblia genotypes A2 and B isolates (DH and GS) and comparative analysis with the genomes of genotypes A1 and E (WB and Pig).</title>
        <authorList>
            <person name="Adam R.D."/>
            <person name="Dahlstrom E.W."/>
            <person name="Martens C.A."/>
            <person name="Bruno D.P."/>
            <person name="Barbian K.D."/>
            <person name="Ricklefs S.M."/>
            <person name="Hernandez M.M."/>
            <person name="Narla N.P."/>
            <person name="Patel R.B."/>
            <person name="Porcella S.F."/>
            <person name="Nash T.E."/>
        </authorList>
    </citation>
    <scope>NUCLEOTIDE SEQUENCE [LARGE SCALE GENOMIC DNA]</scope>
    <source>
        <strain evidence="4 5">GS</strain>
    </source>
</reference>
<evidence type="ECO:0000256" key="2">
    <source>
        <dbReference type="SAM" id="Coils"/>
    </source>
</evidence>
<dbReference type="CDD" id="cd00180">
    <property type="entry name" value="PKc"/>
    <property type="match status" value="1"/>
</dbReference>
<dbReference type="SMART" id="SM00220">
    <property type="entry name" value="S_TKc"/>
    <property type="match status" value="1"/>
</dbReference>
<dbReference type="InterPro" id="IPR008271">
    <property type="entry name" value="Ser/Thr_kinase_AS"/>
</dbReference>
<proteinExistence type="predicted"/>
<dbReference type="PROSITE" id="PS00108">
    <property type="entry name" value="PROTEIN_KINASE_ST"/>
    <property type="match status" value="1"/>
</dbReference>
<dbReference type="SUPFAM" id="SSF48403">
    <property type="entry name" value="Ankyrin repeat"/>
    <property type="match status" value="1"/>
</dbReference>
<dbReference type="PROSITE" id="PS50011">
    <property type="entry name" value="PROTEIN_KINASE_DOM"/>
    <property type="match status" value="1"/>
</dbReference>
<protein>
    <submittedName>
        <fullName evidence="4">Serine/threonine protein kinase</fullName>
    </submittedName>
</protein>
<dbReference type="Gene3D" id="1.10.510.10">
    <property type="entry name" value="Transferase(Phosphotransferase) domain 1"/>
    <property type="match status" value="1"/>
</dbReference>
<reference evidence="5" key="1">
    <citation type="submission" date="2012-02" db="EMBL/GenBank/DDBJ databases">
        <title>Genome sequencing of Giardia lamblia Genotypes A2 and B isolates (DH and GS) and comparative analysis with the genomes of Genotypes A1 and E (WB and Pig).</title>
        <authorList>
            <person name="Adam R."/>
            <person name="Dahlstrom E."/>
            <person name="Martens C."/>
            <person name="Bruno D."/>
            <person name="Barbian K."/>
            <person name="Porcella S.F."/>
            <person name="Nash T."/>
        </authorList>
    </citation>
    <scope>NUCLEOTIDE SEQUENCE</scope>
    <source>
        <strain evidence="5">GS</strain>
    </source>
</reference>
<feature type="domain" description="Protein kinase" evidence="3">
    <location>
        <begin position="21"/>
        <end position="283"/>
    </location>
</feature>
<dbReference type="OrthoDB" id="541276at2759"/>
<dbReference type="AlphaFoldDB" id="V6TTK0"/>
<dbReference type="PANTHER" id="PTHR24184">
    <property type="entry name" value="SI:CH211-189E2.2"/>
    <property type="match status" value="1"/>
</dbReference>
<dbReference type="GO" id="GO:0004674">
    <property type="term" value="F:protein serine/threonine kinase activity"/>
    <property type="evidence" value="ECO:0007669"/>
    <property type="project" value="UniProtKB-KW"/>
</dbReference>
<dbReference type="VEuPathDB" id="GiardiaDB:QR46_2280"/>
<dbReference type="VEuPathDB" id="GiardiaDB:DHA2_153261"/>
<dbReference type="EMBL" id="AHHH01000087">
    <property type="protein sequence ID" value="ESU42308.1"/>
    <property type="molecule type" value="Genomic_DNA"/>
</dbReference>
<dbReference type="PROSITE" id="PS50088">
    <property type="entry name" value="ANK_REPEAT"/>
    <property type="match status" value="2"/>
</dbReference>
<dbReference type="SMART" id="SM00248">
    <property type="entry name" value="ANK"/>
    <property type="match status" value="9"/>
</dbReference>